<dbReference type="Pfam" id="PF19040">
    <property type="entry name" value="SGNH"/>
    <property type="match status" value="1"/>
</dbReference>
<feature type="transmembrane region" description="Helical" evidence="1">
    <location>
        <begin position="276"/>
        <end position="298"/>
    </location>
</feature>
<feature type="transmembrane region" description="Helical" evidence="1">
    <location>
        <begin position="244"/>
        <end position="264"/>
    </location>
</feature>
<feature type="transmembrane region" description="Helical" evidence="1">
    <location>
        <begin position="214"/>
        <end position="232"/>
    </location>
</feature>
<name>A0A543A198_9ACTN</name>
<keyword evidence="5" id="KW-1185">Reference proteome</keyword>
<dbReference type="InterPro" id="IPR002656">
    <property type="entry name" value="Acyl_transf_3_dom"/>
</dbReference>
<dbReference type="GO" id="GO:0016020">
    <property type="term" value="C:membrane"/>
    <property type="evidence" value="ECO:0007669"/>
    <property type="project" value="TreeGrafter"/>
</dbReference>
<dbReference type="InterPro" id="IPR050879">
    <property type="entry name" value="Acyltransferase_3"/>
</dbReference>
<evidence type="ECO:0000313" key="4">
    <source>
        <dbReference type="EMBL" id="TQL66359.1"/>
    </source>
</evidence>
<dbReference type="EMBL" id="VFOV01000001">
    <property type="protein sequence ID" value="TQL66359.1"/>
    <property type="molecule type" value="Genomic_DNA"/>
</dbReference>
<dbReference type="InterPro" id="IPR043968">
    <property type="entry name" value="SGNH"/>
</dbReference>
<feature type="domain" description="Acyltransferase 3" evidence="2">
    <location>
        <begin position="20"/>
        <end position="349"/>
    </location>
</feature>
<evidence type="ECO:0000313" key="5">
    <source>
        <dbReference type="Proteomes" id="UP000320209"/>
    </source>
</evidence>
<feature type="transmembrane region" description="Helical" evidence="1">
    <location>
        <begin position="87"/>
        <end position="106"/>
    </location>
</feature>
<dbReference type="PANTHER" id="PTHR23028:SF53">
    <property type="entry name" value="ACYL_TRANSF_3 DOMAIN-CONTAINING PROTEIN"/>
    <property type="match status" value="1"/>
</dbReference>
<dbReference type="GO" id="GO:0016747">
    <property type="term" value="F:acyltransferase activity, transferring groups other than amino-acyl groups"/>
    <property type="evidence" value="ECO:0007669"/>
    <property type="project" value="InterPro"/>
</dbReference>
<proteinExistence type="predicted"/>
<protein>
    <submittedName>
        <fullName evidence="4">Peptidoglycan/LPS O-acetylase OafA/YrhL</fullName>
    </submittedName>
</protein>
<organism evidence="4 5">
    <name type="scientific">Nocardioides albertanoniae</name>
    <dbReference type="NCBI Taxonomy" id="1175486"/>
    <lineage>
        <taxon>Bacteria</taxon>
        <taxon>Bacillati</taxon>
        <taxon>Actinomycetota</taxon>
        <taxon>Actinomycetes</taxon>
        <taxon>Propionibacteriales</taxon>
        <taxon>Nocardioidaceae</taxon>
        <taxon>Nocardioides</taxon>
    </lineage>
</organism>
<feature type="transmembrane region" description="Helical" evidence="1">
    <location>
        <begin position="305"/>
        <end position="324"/>
    </location>
</feature>
<feature type="domain" description="SGNH" evidence="3">
    <location>
        <begin position="468"/>
        <end position="686"/>
    </location>
</feature>
<feature type="transmembrane region" description="Helical" evidence="1">
    <location>
        <begin position="45"/>
        <end position="66"/>
    </location>
</feature>
<feature type="transmembrane region" description="Helical" evidence="1">
    <location>
        <begin position="21"/>
        <end position="39"/>
    </location>
</feature>
<keyword evidence="1" id="KW-0812">Transmembrane</keyword>
<accession>A0A543A198</accession>
<evidence type="ECO:0000259" key="2">
    <source>
        <dbReference type="Pfam" id="PF01757"/>
    </source>
</evidence>
<dbReference type="Proteomes" id="UP000320209">
    <property type="component" value="Unassembled WGS sequence"/>
</dbReference>
<feature type="transmembrane region" description="Helical" evidence="1">
    <location>
        <begin position="375"/>
        <end position="396"/>
    </location>
</feature>
<comment type="caution">
    <text evidence="4">The sequence shown here is derived from an EMBL/GenBank/DDBJ whole genome shotgun (WGS) entry which is preliminary data.</text>
</comment>
<evidence type="ECO:0000256" key="1">
    <source>
        <dbReference type="SAM" id="Phobius"/>
    </source>
</evidence>
<dbReference type="AlphaFoldDB" id="A0A543A198"/>
<gene>
    <name evidence="4" type="ORF">FB381_0212</name>
</gene>
<sequence length="697" mass="75550">MTPGRDCHIVIRMSSNWRADVQGLRAVAVGLVIAGHAGLSGFEGGFIGVDVFFVLSGFLITTLLLRETDRSGRVSISQFYARRARRILPAATATMLVVLAYSAIVLPQTLTDEIAGDAGWAAVFLANVHFAKEAVDYFSSSAPSPFQHYWSLSVEEQFYVVWPLLILAVALWIPKKLRRRAITALAGLVAAVSLAWSIHLTATEPATAYFSTPARAFELAAGALLACVIGRLQITTSSPRRGRLVAAGLGFAGIGTLVYATVSFSDATPFPGWHALVPVGATVALLIAGPDTPTGWLLSKQPFRYLGDISFSLYLWHWPILILGPDAIPGGGTRQLLIMLALTLAASAASYHFIEMPFQRHKIPHLTKGRRALALWPAAAALALVAGTSSQAYAGYQVDVAKASAKEWFADNPDVLETDDKPVPGVLKTTVKAAEEGAPLPPKVEFDAKDSWAERDGYCYVGYGETQLEDKCAYGDTKAKRTVAVVGDSHIGMWMPALDTLAEQQHVKLVPFVKLGCAAYGVKQKSSKMSVEECEDFRTWTDKKIAELDPDTIVVGSRGMLDMKKRDGVSTEEQWREGVRDVVGSFETITRDVRVFADVPAVDNDPGECLSDARNLLEDCVVKANGTEVDSNDVTREAIKDTPADYVDIVDLVCTERCPLVVGDVVTYYDDSHITATWVDRVTPALGKRLGRLDRSA</sequence>
<dbReference type="GO" id="GO:0009103">
    <property type="term" value="P:lipopolysaccharide biosynthetic process"/>
    <property type="evidence" value="ECO:0007669"/>
    <property type="project" value="TreeGrafter"/>
</dbReference>
<dbReference type="PANTHER" id="PTHR23028">
    <property type="entry name" value="ACETYLTRANSFERASE"/>
    <property type="match status" value="1"/>
</dbReference>
<feature type="transmembrane region" description="Helical" evidence="1">
    <location>
        <begin position="157"/>
        <end position="174"/>
    </location>
</feature>
<keyword evidence="1" id="KW-1133">Transmembrane helix</keyword>
<feature type="transmembrane region" description="Helical" evidence="1">
    <location>
        <begin position="336"/>
        <end position="354"/>
    </location>
</feature>
<reference evidence="4 5" key="1">
    <citation type="submission" date="2019-06" db="EMBL/GenBank/DDBJ databases">
        <title>Sequencing the genomes of 1000 actinobacteria strains.</title>
        <authorList>
            <person name="Klenk H.-P."/>
        </authorList>
    </citation>
    <scope>NUCLEOTIDE SEQUENCE [LARGE SCALE GENOMIC DNA]</scope>
    <source>
        <strain evidence="4 5">DSM 25218</strain>
    </source>
</reference>
<dbReference type="Pfam" id="PF01757">
    <property type="entry name" value="Acyl_transf_3"/>
    <property type="match status" value="1"/>
</dbReference>
<keyword evidence="1" id="KW-0472">Membrane</keyword>
<feature type="transmembrane region" description="Helical" evidence="1">
    <location>
        <begin position="181"/>
        <end position="202"/>
    </location>
</feature>
<evidence type="ECO:0000259" key="3">
    <source>
        <dbReference type="Pfam" id="PF19040"/>
    </source>
</evidence>